<evidence type="ECO:0000313" key="2">
    <source>
        <dbReference type="Proteomes" id="UP000018440"/>
    </source>
</evidence>
<sequence>MKLLNKLCAAMAATVTVVAVTVGVVNKTFTPLSKSLQI</sequence>
<organism evidence="1 2">
    <name type="scientific">Acinetobacter schindleri CIP 107287</name>
    <dbReference type="NCBI Taxonomy" id="1217988"/>
    <lineage>
        <taxon>Bacteria</taxon>
        <taxon>Pseudomonadati</taxon>
        <taxon>Pseudomonadota</taxon>
        <taxon>Gammaproteobacteria</taxon>
        <taxon>Moraxellales</taxon>
        <taxon>Moraxellaceae</taxon>
        <taxon>Acinetobacter</taxon>
    </lineage>
</organism>
<gene>
    <name evidence="1" type="ORF">F955_02564</name>
</gene>
<dbReference type="Proteomes" id="UP000018440">
    <property type="component" value="Unassembled WGS sequence"/>
</dbReference>
<dbReference type="EMBL" id="APPQ01000029">
    <property type="protein sequence ID" value="ENV43480.1"/>
    <property type="molecule type" value="Genomic_DNA"/>
</dbReference>
<proteinExistence type="predicted"/>
<name>N9AIJ0_9GAMM</name>
<comment type="caution">
    <text evidence="1">The sequence shown here is derived from an EMBL/GenBank/DDBJ whole genome shotgun (WGS) entry which is preliminary data.</text>
</comment>
<reference evidence="1 2" key="1">
    <citation type="submission" date="2013-02" db="EMBL/GenBank/DDBJ databases">
        <title>The Genome Sequence of Acinetobacter schindleri CIP 107287.</title>
        <authorList>
            <consortium name="The Broad Institute Genome Sequencing Platform"/>
            <consortium name="The Broad Institute Genome Sequencing Center for Infectious Disease"/>
            <person name="Cerqueira G."/>
            <person name="Feldgarden M."/>
            <person name="Courvalin P."/>
            <person name="Perichon B."/>
            <person name="Grillot-Courvalin C."/>
            <person name="Clermont D."/>
            <person name="Rocha E."/>
            <person name="Yoon E.-J."/>
            <person name="Nemec A."/>
            <person name="Walker B."/>
            <person name="Young S.K."/>
            <person name="Zeng Q."/>
            <person name="Gargeya S."/>
            <person name="Fitzgerald M."/>
            <person name="Haas B."/>
            <person name="Abouelleil A."/>
            <person name="Alvarado L."/>
            <person name="Arachchi H.M."/>
            <person name="Berlin A.M."/>
            <person name="Chapman S.B."/>
            <person name="Dewar J."/>
            <person name="Goldberg J."/>
            <person name="Griggs A."/>
            <person name="Gujja S."/>
            <person name="Hansen M."/>
            <person name="Howarth C."/>
            <person name="Imamovic A."/>
            <person name="Larimer J."/>
            <person name="McCowan C."/>
            <person name="Murphy C."/>
            <person name="Neiman D."/>
            <person name="Pearson M."/>
            <person name="Priest M."/>
            <person name="Roberts A."/>
            <person name="Saif S."/>
            <person name="Shea T."/>
            <person name="Sisk P."/>
            <person name="Sykes S."/>
            <person name="Wortman J."/>
            <person name="Nusbaum C."/>
            <person name="Birren B."/>
        </authorList>
    </citation>
    <scope>NUCLEOTIDE SEQUENCE [LARGE SCALE GENOMIC DNA]</scope>
    <source>
        <strain evidence="1 2">CIP 107287</strain>
    </source>
</reference>
<accession>N9AIJ0</accession>
<dbReference type="HOGENOM" id="CLU_3323476_0_0_6"/>
<dbReference type="AlphaFoldDB" id="N9AIJ0"/>
<evidence type="ECO:0000313" key="1">
    <source>
        <dbReference type="EMBL" id="ENV43480.1"/>
    </source>
</evidence>
<protein>
    <submittedName>
        <fullName evidence="1">Uncharacterized protein</fullName>
    </submittedName>
</protein>
<dbReference type="PATRIC" id="fig|1217988.3.peg.2469"/>